<reference evidence="2" key="1">
    <citation type="journal article" date="2020" name="Stud. Mycol.">
        <title>101 Dothideomycetes genomes: a test case for predicting lifestyles and emergence of pathogens.</title>
        <authorList>
            <person name="Haridas S."/>
            <person name="Albert R."/>
            <person name="Binder M."/>
            <person name="Bloem J."/>
            <person name="Labutti K."/>
            <person name="Salamov A."/>
            <person name="Andreopoulos B."/>
            <person name="Baker S."/>
            <person name="Barry K."/>
            <person name="Bills G."/>
            <person name="Bluhm B."/>
            <person name="Cannon C."/>
            <person name="Castanera R."/>
            <person name="Culley D."/>
            <person name="Daum C."/>
            <person name="Ezra D."/>
            <person name="Gonzalez J."/>
            <person name="Henrissat B."/>
            <person name="Kuo A."/>
            <person name="Liang C."/>
            <person name="Lipzen A."/>
            <person name="Lutzoni F."/>
            <person name="Magnuson J."/>
            <person name="Mondo S."/>
            <person name="Nolan M."/>
            <person name="Ohm R."/>
            <person name="Pangilinan J."/>
            <person name="Park H.-J."/>
            <person name="Ramirez L."/>
            <person name="Alfaro M."/>
            <person name="Sun H."/>
            <person name="Tritt A."/>
            <person name="Yoshinaga Y."/>
            <person name="Zwiers L.-H."/>
            <person name="Turgeon B."/>
            <person name="Goodwin S."/>
            <person name="Spatafora J."/>
            <person name="Crous P."/>
            <person name="Grigoriev I."/>
        </authorList>
    </citation>
    <scope>NUCLEOTIDE SEQUENCE</scope>
    <source>
        <strain evidence="2">CBS 122367</strain>
    </source>
</reference>
<evidence type="ECO:0000256" key="1">
    <source>
        <dbReference type="SAM" id="MobiDB-lite"/>
    </source>
</evidence>
<dbReference type="Proteomes" id="UP000799291">
    <property type="component" value="Unassembled WGS sequence"/>
</dbReference>
<evidence type="ECO:0000313" key="2">
    <source>
        <dbReference type="EMBL" id="KAF2684845.1"/>
    </source>
</evidence>
<protein>
    <submittedName>
        <fullName evidence="2">Uncharacterized protein</fullName>
    </submittedName>
</protein>
<dbReference type="EMBL" id="MU005580">
    <property type="protein sequence ID" value="KAF2684845.1"/>
    <property type="molecule type" value="Genomic_DNA"/>
</dbReference>
<evidence type="ECO:0000313" key="3">
    <source>
        <dbReference type="Proteomes" id="UP000799291"/>
    </source>
</evidence>
<dbReference type="AlphaFoldDB" id="A0A6G1J3N7"/>
<accession>A0A6G1J3N7</accession>
<organism evidence="2 3">
    <name type="scientific">Lentithecium fluviatile CBS 122367</name>
    <dbReference type="NCBI Taxonomy" id="1168545"/>
    <lineage>
        <taxon>Eukaryota</taxon>
        <taxon>Fungi</taxon>
        <taxon>Dikarya</taxon>
        <taxon>Ascomycota</taxon>
        <taxon>Pezizomycotina</taxon>
        <taxon>Dothideomycetes</taxon>
        <taxon>Pleosporomycetidae</taxon>
        <taxon>Pleosporales</taxon>
        <taxon>Massarineae</taxon>
        <taxon>Lentitheciaceae</taxon>
        <taxon>Lentithecium</taxon>
    </lineage>
</organism>
<keyword evidence="3" id="KW-1185">Reference proteome</keyword>
<gene>
    <name evidence="2" type="ORF">K458DRAFT_27635</name>
</gene>
<proteinExistence type="predicted"/>
<name>A0A6G1J3N7_9PLEO</name>
<feature type="compositionally biased region" description="Basic and acidic residues" evidence="1">
    <location>
        <begin position="51"/>
        <end position="63"/>
    </location>
</feature>
<sequence>MTHARQAAERVGSTLNLVKLRTFLVITTRHLTGRARLHLAVLCGARGEKRRVASRHNVGDRPSTDSGKVRRRHPVSWVTLQQHASTLATTAASRRARDYPVLPHSRLAHAQAIHPSYHPPPLYAEPLTLLCVLRPAQIPAYLPLRRLQGLSAYLEAIESGNPAALYPQHENGPPRTL</sequence>
<feature type="region of interest" description="Disordered" evidence="1">
    <location>
        <begin position="51"/>
        <end position="71"/>
    </location>
</feature>